<feature type="transmembrane region" description="Helical" evidence="7">
    <location>
        <begin position="60"/>
        <end position="82"/>
    </location>
</feature>
<feature type="transmembrane region" description="Helical" evidence="7">
    <location>
        <begin position="570"/>
        <end position="589"/>
    </location>
</feature>
<feature type="transmembrane region" description="Helical" evidence="7">
    <location>
        <begin position="666"/>
        <end position="684"/>
    </location>
</feature>
<reference evidence="9" key="1">
    <citation type="submission" date="2020-10" db="EMBL/GenBank/DDBJ databases">
        <authorList>
            <person name="Gilroy R."/>
        </authorList>
    </citation>
    <scope>NUCLEOTIDE SEQUENCE</scope>
    <source>
        <strain evidence="9">10406</strain>
    </source>
</reference>
<dbReference type="PANTHER" id="PTHR23528:SF1">
    <property type="entry name" value="MAJOR FACILITATOR SUPERFAMILY (MFS) PROFILE DOMAIN-CONTAINING PROTEIN"/>
    <property type="match status" value="1"/>
</dbReference>
<dbReference type="Pfam" id="PF07690">
    <property type="entry name" value="MFS_1"/>
    <property type="match status" value="1"/>
</dbReference>
<keyword evidence="2" id="KW-0813">Transport</keyword>
<evidence type="ECO:0000259" key="8">
    <source>
        <dbReference type="PROSITE" id="PS50850"/>
    </source>
</evidence>
<evidence type="ECO:0000256" key="2">
    <source>
        <dbReference type="ARBA" id="ARBA00022448"/>
    </source>
</evidence>
<evidence type="ECO:0000256" key="3">
    <source>
        <dbReference type="ARBA" id="ARBA00022692"/>
    </source>
</evidence>
<evidence type="ECO:0000256" key="7">
    <source>
        <dbReference type="SAM" id="Phobius"/>
    </source>
</evidence>
<feature type="compositionally biased region" description="Low complexity" evidence="6">
    <location>
        <begin position="12"/>
        <end position="25"/>
    </location>
</feature>
<dbReference type="GO" id="GO:0005886">
    <property type="term" value="C:plasma membrane"/>
    <property type="evidence" value="ECO:0007669"/>
    <property type="project" value="UniProtKB-SubCell"/>
</dbReference>
<proteinExistence type="predicted"/>
<organism evidence="9 10">
    <name type="scientific">Candidatus Limadaptatus stercoripullorum</name>
    <dbReference type="NCBI Taxonomy" id="2840846"/>
    <lineage>
        <taxon>Bacteria</taxon>
        <taxon>Bacillati</taxon>
        <taxon>Bacillota</taxon>
        <taxon>Clostridia</taxon>
        <taxon>Eubacteriales</taxon>
        <taxon>Candidatus Limadaptatus</taxon>
    </lineage>
</organism>
<dbReference type="Gene3D" id="1.20.1250.20">
    <property type="entry name" value="MFS general substrate transporter like domains"/>
    <property type="match status" value="3"/>
</dbReference>
<sequence length="713" mass="77680">MTQDDRIDGQPAGEQAAADEIQADATPAGEVSPGGEAVLDGGDGGELKPLKLDYKQTFKVGFAFAIVMIFWTAYDFVVPLLLEHAYGLSNTVRGLIMGLDNLLSLFMLPLFGRISDNAKGKLVKKWGRRTPFIVIGTLASVILMIFVPISTLNQQKKAMEIENGYLAQLADDEFMEARLSDFLEWEGSYADMDYIAQNDLTADDFMKIRYDDKFTATKAFLGMLGATTYKYDGEEVSLDTEVDPAKLGYTLHDWNDDGVYTYDDIRISNANYEKFVAAGMNTWISDQIYEQATDTDAGHKSIAIYMVILLLVLIAMATFRSPAVALMPDVTPKPLRSQANAVINLCGGIGGAIAFLIYTIVLFGERLENYVIIFSSVAAGMLLLLAGFLALVREKKMVERCHEICKQYGLTDEDQAAEDAAADAAAAAGADGAENGAVLADEKAAQEEIAAPARDEQTAEEESGSTDITPEALEFAKAKARKLRTPKEWWNAKTSGERARFVSFLLILASIFMWFMGYNAVSSNLSVYTTKALNLDAGVASIISGVSMGISAIAFIPVGYMAAKLGRRKTIMIGLAMAIISFLLIFAFVKPEDNALPAVLFALFYLIAGFGLIIINVNTLPMVVELSTDATVGQYTGYYYVATMSAQAVTPMFAGMVMDSFEDKGLFIYSAIFIALSIILMAFVKHGDSKPVGKGKKLTKEEKRQIRLDALDS</sequence>
<feature type="transmembrane region" description="Helical" evidence="7">
    <location>
        <begin position="370"/>
        <end position="392"/>
    </location>
</feature>
<evidence type="ECO:0000256" key="1">
    <source>
        <dbReference type="ARBA" id="ARBA00004651"/>
    </source>
</evidence>
<dbReference type="Pfam" id="PF13347">
    <property type="entry name" value="MFS_2"/>
    <property type="match status" value="1"/>
</dbReference>
<evidence type="ECO:0000256" key="6">
    <source>
        <dbReference type="SAM" id="MobiDB-lite"/>
    </source>
</evidence>
<feature type="region of interest" description="Disordered" evidence="6">
    <location>
        <begin position="1"/>
        <end position="34"/>
    </location>
</feature>
<keyword evidence="3 7" id="KW-0812">Transmembrane</keyword>
<dbReference type="PROSITE" id="PS50850">
    <property type="entry name" value="MFS"/>
    <property type="match status" value="1"/>
</dbReference>
<dbReference type="InterPro" id="IPR036259">
    <property type="entry name" value="MFS_trans_sf"/>
</dbReference>
<reference evidence="9" key="2">
    <citation type="journal article" date="2021" name="PeerJ">
        <title>Extensive microbial diversity within the chicken gut microbiome revealed by metagenomics and culture.</title>
        <authorList>
            <person name="Gilroy R."/>
            <person name="Ravi A."/>
            <person name="Getino M."/>
            <person name="Pursley I."/>
            <person name="Horton D.L."/>
            <person name="Alikhan N.F."/>
            <person name="Baker D."/>
            <person name="Gharbi K."/>
            <person name="Hall N."/>
            <person name="Watson M."/>
            <person name="Adriaenssens E.M."/>
            <person name="Foster-Nyarko E."/>
            <person name="Jarju S."/>
            <person name="Secka A."/>
            <person name="Antonio M."/>
            <person name="Oren A."/>
            <person name="Chaudhuri R.R."/>
            <person name="La Ragione R."/>
            <person name="Hildebrand F."/>
            <person name="Pallen M.J."/>
        </authorList>
    </citation>
    <scope>NUCLEOTIDE SEQUENCE</scope>
    <source>
        <strain evidence="9">10406</strain>
    </source>
</reference>
<feature type="domain" description="Major facilitator superfamily (MFS) profile" evidence="8">
    <location>
        <begin position="503"/>
        <end position="713"/>
    </location>
</feature>
<evidence type="ECO:0000313" key="10">
    <source>
        <dbReference type="Proteomes" id="UP000886857"/>
    </source>
</evidence>
<keyword evidence="4 7" id="KW-1133">Transmembrane helix</keyword>
<feature type="transmembrane region" description="Helical" evidence="7">
    <location>
        <begin position="341"/>
        <end position="364"/>
    </location>
</feature>
<comment type="subcellular location">
    <subcellularLocation>
        <location evidence="1">Cell membrane</location>
        <topology evidence="1">Multi-pass membrane protein</topology>
    </subcellularLocation>
</comment>
<dbReference type="EMBL" id="DVOE01000022">
    <property type="protein sequence ID" value="HIU98537.1"/>
    <property type="molecule type" value="Genomic_DNA"/>
</dbReference>
<name>A0A9D1SVE6_9FIRM</name>
<evidence type="ECO:0000256" key="5">
    <source>
        <dbReference type="ARBA" id="ARBA00023136"/>
    </source>
</evidence>
<gene>
    <name evidence="9" type="ORF">IAC73_01675</name>
</gene>
<feature type="transmembrane region" description="Helical" evidence="7">
    <location>
        <begin position="501"/>
        <end position="521"/>
    </location>
</feature>
<feature type="transmembrane region" description="Helical" evidence="7">
    <location>
        <begin position="637"/>
        <end position="654"/>
    </location>
</feature>
<feature type="transmembrane region" description="Helical" evidence="7">
    <location>
        <begin position="541"/>
        <end position="563"/>
    </location>
</feature>
<dbReference type="SUPFAM" id="SSF103473">
    <property type="entry name" value="MFS general substrate transporter"/>
    <property type="match status" value="1"/>
</dbReference>
<evidence type="ECO:0000256" key="4">
    <source>
        <dbReference type="ARBA" id="ARBA00022989"/>
    </source>
</evidence>
<comment type="caution">
    <text evidence="9">The sequence shown here is derived from an EMBL/GenBank/DDBJ whole genome shotgun (WGS) entry which is preliminary data.</text>
</comment>
<feature type="transmembrane region" description="Helical" evidence="7">
    <location>
        <begin position="302"/>
        <end position="320"/>
    </location>
</feature>
<feature type="transmembrane region" description="Helical" evidence="7">
    <location>
        <begin position="595"/>
        <end position="617"/>
    </location>
</feature>
<dbReference type="InterPro" id="IPR011701">
    <property type="entry name" value="MFS"/>
</dbReference>
<dbReference type="AlphaFoldDB" id="A0A9D1SVE6"/>
<accession>A0A9D1SVE6</accession>
<keyword evidence="5 7" id="KW-0472">Membrane</keyword>
<dbReference type="InterPro" id="IPR020846">
    <property type="entry name" value="MFS_dom"/>
</dbReference>
<feature type="transmembrane region" description="Helical" evidence="7">
    <location>
        <begin position="132"/>
        <end position="152"/>
    </location>
</feature>
<protein>
    <submittedName>
        <fullName evidence="9">MFS transporter</fullName>
    </submittedName>
</protein>
<dbReference type="PANTHER" id="PTHR23528">
    <property type="match status" value="1"/>
</dbReference>
<dbReference type="GO" id="GO:0022857">
    <property type="term" value="F:transmembrane transporter activity"/>
    <property type="evidence" value="ECO:0007669"/>
    <property type="project" value="InterPro"/>
</dbReference>
<feature type="transmembrane region" description="Helical" evidence="7">
    <location>
        <begin position="94"/>
        <end position="111"/>
    </location>
</feature>
<evidence type="ECO:0000313" key="9">
    <source>
        <dbReference type="EMBL" id="HIU98537.1"/>
    </source>
</evidence>
<dbReference type="Proteomes" id="UP000886857">
    <property type="component" value="Unassembled WGS sequence"/>
</dbReference>